<gene>
    <name evidence="2" type="ORF">DB32_007507</name>
</gene>
<evidence type="ECO:0000313" key="3">
    <source>
        <dbReference type="Proteomes" id="UP000034883"/>
    </source>
</evidence>
<evidence type="ECO:0000256" key="1">
    <source>
        <dbReference type="SAM" id="MobiDB-lite"/>
    </source>
</evidence>
<organism evidence="2 3">
    <name type="scientific">Sandaracinus amylolyticus</name>
    <dbReference type="NCBI Taxonomy" id="927083"/>
    <lineage>
        <taxon>Bacteria</taxon>
        <taxon>Pseudomonadati</taxon>
        <taxon>Myxococcota</taxon>
        <taxon>Polyangia</taxon>
        <taxon>Polyangiales</taxon>
        <taxon>Sandaracinaceae</taxon>
        <taxon>Sandaracinus</taxon>
    </lineage>
</organism>
<keyword evidence="3" id="KW-1185">Reference proteome</keyword>
<dbReference type="KEGG" id="samy:DB32_007507"/>
<feature type="region of interest" description="Disordered" evidence="1">
    <location>
        <begin position="227"/>
        <end position="260"/>
    </location>
</feature>
<accession>A0A0F6W8W9</accession>
<proteinExistence type="predicted"/>
<sequence length="260" mass="28039">MGILPNDSPIYFHSPRFDGPSGVLLVRRLIKHAPADPSPLLRRVLRQMRTDGEALRVVIQERDAASPARSRPFGLAHARAWSALHARLDAGTKLATDVYPLAPRAAELIESIFPNGLVFVAGNYDTAFFEGETRLAKIVERVERDVIAIAGAPFLDGVRITHAALGEVLGLGRSTPEVPSTTAVQDAIARTMKSVAAYSRVLVAELDEDDEASVARFRRAVGPLDAYRASTRASADQPQVEPTPGDDDPDEPLPPTPPVS</sequence>
<protein>
    <submittedName>
        <fullName evidence="2">Uncharacterized protein</fullName>
    </submittedName>
</protein>
<dbReference type="STRING" id="927083.DB32_007507"/>
<dbReference type="AlphaFoldDB" id="A0A0F6W8W9"/>
<dbReference type="EMBL" id="CP011125">
    <property type="protein sequence ID" value="AKF10358.1"/>
    <property type="molecule type" value="Genomic_DNA"/>
</dbReference>
<dbReference type="Proteomes" id="UP000034883">
    <property type="component" value="Chromosome"/>
</dbReference>
<reference evidence="2 3" key="1">
    <citation type="submission" date="2015-03" db="EMBL/GenBank/DDBJ databases">
        <title>Genome assembly of Sandaracinus amylolyticus DSM 53668.</title>
        <authorList>
            <person name="Sharma G."/>
            <person name="Subramanian S."/>
        </authorList>
    </citation>
    <scope>NUCLEOTIDE SEQUENCE [LARGE SCALE GENOMIC DNA]</scope>
    <source>
        <strain evidence="2 3">DSM 53668</strain>
    </source>
</reference>
<name>A0A0F6W8W9_9BACT</name>
<evidence type="ECO:0000313" key="2">
    <source>
        <dbReference type="EMBL" id="AKF10358.1"/>
    </source>
</evidence>